<keyword evidence="2" id="KW-1185">Reference proteome</keyword>
<dbReference type="AlphaFoldDB" id="A0AAF0QKR7"/>
<dbReference type="Proteomes" id="UP001234989">
    <property type="component" value="Chromosome 4"/>
</dbReference>
<protein>
    <submittedName>
        <fullName evidence="1">Uncharacterized protein</fullName>
    </submittedName>
</protein>
<sequence>MLDVLIAQTIVCKRLKLNCLFLLCFWCNQIYSNDTISILDVLDSI</sequence>
<gene>
    <name evidence="1" type="ORF">MTR67_017585</name>
</gene>
<proteinExistence type="predicted"/>
<dbReference type="EMBL" id="CP133615">
    <property type="protein sequence ID" value="WMV24200.1"/>
    <property type="molecule type" value="Genomic_DNA"/>
</dbReference>
<accession>A0AAF0QKR7</accession>
<evidence type="ECO:0000313" key="2">
    <source>
        <dbReference type="Proteomes" id="UP001234989"/>
    </source>
</evidence>
<name>A0AAF0QKR7_SOLVR</name>
<reference evidence="1" key="1">
    <citation type="submission" date="2023-08" db="EMBL/GenBank/DDBJ databases">
        <title>A de novo genome assembly of Solanum verrucosum Schlechtendal, a Mexican diploid species geographically isolated from the other diploid A-genome species in potato relatives.</title>
        <authorList>
            <person name="Hosaka K."/>
        </authorList>
    </citation>
    <scope>NUCLEOTIDE SEQUENCE</scope>
    <source>
        <tissue evidence="1">Young leaves</tissue>
    </source>
</reference>
<organism evidence="1 2">
    <name type="scientific">Solanum verrucosum</name>
    <dbReference type="NCBI Taxonomy" id="315347"/>
    <lineage>
        <taxon>Eukaryota</taxon>
        <taxon>Viridiplantae</taxon>
        <taxon>Streptophyta</taxon>
        <taxon>Embryophyta</taxon>
        <taxon>Tracheophyta</taxon>
        <taxon>Spermatophyta</taxon>
        <taxon>Magnoliopsida</taxon>
        <taxon>eudicotyledons</taxon>
        <taxon>Gunneridae</taxon>
        <taxon>Pentapetalae</taxon>
        <taxon>asterids</taxon>
        <taxon>lamiids</taxon>
        <taxon>Solanales</taxon>
        <taxon>Solanaceae</taxon>
        <taxon>Solanoideae</taxon>
        <taxon>Solaneae</taxon>
        <taxon>Solanum</taxon>
    </lineage>
</organism>
<evidence type="ECO:0000313" key="1">
    <source>
        <dbReference type="EMBL" id="WMV24200.1"/>
    </source>
</evidence>